<dbReference type="InterPro" id="IPR050302">
    <property type="entry name" value="Rab_GAP_TBC_domain"/>
</dbReference>
<reference evidence="4" key="1">
    <citation type="submission" date="2022-11" db="UniProtKB">
        <authorList>
            <consortium name="WormBaseParasite"/>
        </authorList>
    </citation>
    <scope>IDENTIFICATION</scope>
</reference>
<feature type="region of interest" description="Disordered" evidence="1">
    <location>
        <begin position="1"/>
        <end position="23"/>
    </location>
</feature>
<evidence type="ECO:0000313" key="4">
    <source>
        <dbReference type="WBParaSite" id="jg24550"/>
    </source>
</evidence>
<evidence type="ECO:0000256" key="1">
    <source>
        <dbReference type="SAM" id="MobiDB-lite"/>
    </source>
</evidence>
<dbReference type="AlphaFoldDB" id="A0A915E0A3"/>
<dbReference type="PROSITE" id="PS50086">
    <property type="entry name" value="TBC_RABGAP"/>
    <property type="match status" value="1"/>
</dbReference>
<dbReference type="Pfam" id="PF00566">
    <property type="entry name" value="RabGAP-TBC"/>
    <property type="match status" value="1"/>
</dbReference>
<dbReference type="GO" id="GO:0005096">
    <property type="term" value="F:GTPase activator activity"/>
    <property type="evidence" value="ECO:0007669"/>
    <property type="project" value="TreeGrafter"/>
</dbReference>
<accession>A0A915E0A3</accession>
<dbReference type="PANTHER" id="PTHR47219">
    <property type="entry name" value="RAB GTPASE-ACTIVATING PROTEIN 1-LIKE"/>
    <property type="match status" value="1"/>
</dbReference>
<name>A0A915E0A3_9BILA</name>
<dbReference type="Gene3D" id="1.10.8.270">
    <property type="entry name" value="putative rabgap domain of human tbc1 domain family member 14 like domains"/>
    <property type="match status" value="1"/>
</dbReference>
<protein>
    <submittedName>
        <fullName evidence="4">Rab-GAP TBC domain-containing protein</fullName>
    </submittedName>
</protein>
<dbReference type="PANTHER" id="PTHR47219:SF20">
    <property type="entry name" value="TBC1 DOMAIN FAMILY MEMBER 2B"/>
    <property type="match status" value="1"/>
</dbReference>
<evidence type="ECO:0000259" key="2">
    <source>
        <dbReference type="PROSITE" id="PS50086"/>
    </source>
</evidence>
<proteinExistence type="predicted"/>
<dbReference type="WBParaSite" id="jg24550">
    <property type="protein sequence ID" value="jg24550"/>
    <property type="gene ID" value="jg24550"/>
</dbReference>
<sequence length="372" mass="42368">MMPLNSNIAGSGEAAICTPNSPTTTAEEVNAATVSNNQDEACSSTLTTPAFVVDCSGVDGGDWLMRMAADSKKRSDDIWANIELGQNKEYIEWLQRWDSFLVNHVLQPLPSPNTQMKTLVRFGIPHAYRGRVWKSIVNFLTNNIQAETGKGYYACLLKKAEKIQDTSNLIRTLPTNKMFEKEDSQKAQMLKNVLYAFRFHNKEVEYCQGLNRLAAIGLLYLQEADAFWFLVSCVEYLQPPDYYTPSLVGAVVDQKVLLDLVQEKIPNLWVHLRQVDVDLTLFTLSWFLTVFVDTLSHKIYINIFDVFLCEGNKVLFRFALALLKSVNQKFWMVDYKSLADIAFNQMNPFPAKAIEIKRANYMAHFKSVPRSK</sequence>
<feature type="domain" description="Rab-GAP TBC" evidence="2">
    <location>
        <begin position="123"/>
        <end position="311"/>
    </location>
</feature>
<dbReference type="GO" id="GO:0031267">
    <property type="term" value="F:small GTPase binding"/>
    <property type="evidence" value="ECO:0007669"/>
    <property type="project" value="TreeGrafter"/>
</dbReference>
<dbReference type="SUPFAM" id="SSF47923">
    <property type="entry name" value="Ypt/Rab-GAP domain of gyp1p"/>
    <property type="match status" value="2"/>
</dbReference>
<dbReference type="InterPro" id="IPR000195">
    <property type="entry name" value="Rab-GAP-TBC_dom"/>
</dbReference>
<dbReference type="InterPro" id="IPR035969">
    <property type="entry name" value="Rab-GAP_TBC_sf"/>
</dbReference>
<evidence type="ECO:0000313" key="3">
    <source>
        <dbReference type="Proteomes" id="UP000887574"/>
    </source>
</evidence>
<keyword evidence="3" id="KW-1185">Reference proteome</keyword>
<dbReference type="Gene3D" id="1.10.10.750">
    <property type="entry name" value="Ypt/Rab-GAP domain of gyp1p, domain 1"/>
    <property type="match status" value="1"/>
</dbReference>
<dbReference type="SMART" id="SM00164">
    <property type="entry name" value="TBC"/>
    <property type="match status" value="1"/>
</dbReference>
<organism evidence="3 4">
    <name type="scientific">Ditylenchus dipsaci</name>
    <dbReference type="NCBI Taxonomy" id="166011"/>
    <lineage>
        <taxon>Eukaryota</taxon>
        <taxon>Metazoa</taxon>
        <taxon>Ecdysozoa</taxon>
        <taxon>Nematoda</taxon>
        <taxon>Chromadorea</taxon>
        <taxon>Rhabditida</taxon>
        <taxon>Tylenchina</taxon>
        <taxon>Tylenchomorpha</taxon>
        <taxon>Sphaerularioidea</taxon>
        <taxon>Anguinidae</taxon>
        <taxon>Anguininae</taxon>
        <taxon>Ditylenchus</taxon>
    </lineage>
</organism>
<dbReference type="Proteomes" id="UP000887574">
    <property type="component" value="Unplaced"/>
</dbReference>
<dbReference type="Gene3D" id="1.10.472.80">
    <property type="entry name" value="Ypt/Rab-GAP domain of gyp1p, domain 3"/>
    <property type="match status" value="1"/>
</dbReference>